<reference evidence="7 8" key="1">
    <citation type="journal article" date="2015" name="Int. J. Syst. Evol. Microbiol.">
        <title>Flavisolibacter ginsenosidimutans sp. nov., with ginsenoside-converting activity isolated from soil used for cultivating ginseng.</title>
        <authorList>
            <person name="Zhao Y."/>
            <person name="Liu Q."/>
            <person name="Kang M.S."/>
            <person name="Jin F."/>
            <person name="Yu H."/>
            <person name="Im W.T."/>
        </authorList>
    </citation>
    <scope>NUCLEOTIDE SEQUENCE [LARGE SCALE GENOMIC DNA]</scope>
    <source>
        <strain evidence="7 8">Gsoil 636</strain>
    </source>
</reference>
<accession>A0A5B8UIG0</accession>
<dbReference type="Gene3D" id="1.10.760.10">
    <property type="entry name" value="Cytochrome c-like domain"/>
    <property type="match status" value="1"/>
</dbReference>
<dbReference type="GO" id="GO:0046872">
    <property type="term" value="F:metal ion binding"/>
    <property type="evidence" value="ECO:0007669"/>
    <property type="project" value="UniProtKB-KW"/>
</dbReference>
<keyword evidence="5" id="KW-0732">Signal</keyword>
<evidence type="ECO:0000256" key="2">
    <source>
        <dbReference type="ARBA" id="ARBA00022723"/>
    </source>
</evidence>
<keyword evidence="1 4" id="KW-0349">Heme</keyword>
<proteinExistence type="predicted"/>
<dbReference type="OrthoDB" id="9811395at2"/>
<dbReference type="AlphaFoldDB" id="A0A5B8UIG0"/>
<dbReference type="InterPro" id="IPR036909">
    <property type="entry name" value="Cyt_c-like_dom_sf"/>
</dbReference>
<feature type="chain" id="PRO_5023138174" evidence="5">
    <location>
        <begin position="23"/>
        <end position="135"/>
    </location>
</feature>
<name>A0A5B8UIG0_9BACT</name>
<dbReference type="GO" id="GO:0020037">
    <property type="term" value="F:heme binding"/>
    <property type="evidence" value="ECO:0007669"/>
    <property type="project" value="InterPro"/>
</dbReference>
<dbReference type="RefSeq" id="WP_146785682.1">
    <property type="nucleotide sequence ID" value="NZ_BAABIO010000001.1"/>
</dbReference>
<gene>
    <name evidence="7" type="ORF">FSB75_08640</name>
</gene>
<keyword evidence="3 4" id="KW-0408">Iron</keyword>
<protein>
    <submittedName>
        <fullName evidence="7">C-type cytochrome</fullName>
    </submittedName>
</protein>
<evidence type="ECO:0000256" key="1">
    <source>
        <dbReference type="ARBA" id="ARBA00022617"/>
    </source>
</evidence>
<dbReference type="Pfam" id="PF13442">
    <property type="entry name" value="Cytochrome_CBB3"/>
    <property type="match status" value="1"/>
</dbReference>
<evidence type="ECO:0000256" key="3">
    <source>
        <dbReference type="ARBA" id="ARBA00023004"/>
    </source>
</evidence>
<dbReference type="PANTHER" id="PTHR40394">
    <property type="entry name" value="LIPOPROTEIN-RELATED"/>
    <property type="match status" value="1"/>
</dbReference>
<sequence>MKRKAMLVVLITALMGTGFTLKMNDQKTPWIVPDAAKSKKNPVANNAESIAAGKVLWSTHCKSCHGTKGMGDGSKAAQLKTLPGDFTKAEVQAESDGSLFYKTSEGRDDMPSFKKKIPDEEERWSIINYIRTFKK</sequence>
<evidence type="ECO:0000256" key="5">
    <source>
        <dbReference type="SAM" id="SignalP"/>
    </source>
</evidence>
<dbReference type="EMBL" id="CP042433">
    <property type="protein sequence ID" value="QEC55959.1"/>
    <property type="molecule type" value="Genomic_DNA"/>
</dbReference>
<dbReference type="PROSITE" id="PS51007">
    <property type="entry name" value="CYTC"/>
    <property type="match status" value="1"/>
</dbReference>
<dbReference type="GO" id="GO:0009055">
    <property type="term" value="F:electron transfer activity"/>
    <property type="evidence" value="ECO:0007669"/>
    <property type="project" value="InterPro"/>
</dbReference>
<evidence type="ECO:0000259" key="6">
    <source>
        <dbReference type="PROSITE" id="PS51007"/>
    </source>
</evidence>
<dbReference type="KEGG" id="fgg:FSB75_08640"/>
<keyword evidence="2 4" id="KW-0479">Metal-binding</keyword>
<evidence type="ECO:0000256" key="4">
    <source>
        <dbReference type="PROSITE-ProRule" id="PRU00433"/>
    </source>
</evidence>
<evidence type="ECO:0000313" key="7">
    <source>
        <dbReference type="EMBL" id="QEC55959.1"/>
    </source>
</evidence>
<dbReference type="PANTHER" id="PTHR40394:SF2">
    <property type="entry name" value="QUINOL:CYTOCHROME C OXIDOREDUCTASE MEMBRANE PROTEIN"/>
    <property type="match status" value="1"/>
</dbReference>
<keyword evidence="8" id="KW-1185">Reference proteome</keyword>
<dbReference type="Proteomes" id="UP000321204">
    <property type="component" value="Chromosome"/>
</dbReference>
<feature type="domain" description="Cytochrome c" evidence="6">
    <location>
        <begin position="48"/>
        <end position="134"/>
    </location>
</feature>
<feature type="signal peptide" evidence="5">
    <location>
        <begin position="1"/>
        <end position="22"/>
    </location>
</feature>
<dbReference type="InterPro" id="IPR009056">
    <property type="entry name" value="Cyt_c-like_dom"/>
</dbReference>
<evidence type="ECO:0000313" key="8">
    <source>
        <dbReference type="Proteomes" id="UP000321204"/>
    </source>
</evidence>
<organism evidence="7 8">
    <name type="scientific">Flavisolibacter ginsenosidimutans</name>
    <dbReference type="NCBI Taxonomy" id="661481"/>
    <lineage>
        <taxon>Bacteria</taxon>
        <taxon>Pseudomonadati</taxon>
        <taxon>Bacteroidota</taxon>
        <taxon>Chitinophagia</taxon>
        <taxon>Chitinophagales</taxon>
        <taxon>Chitinophagaceae</taxon>
        <taxon>Flavisolibacter</taxon>
    </lineage>
</organism>
<dbReference type="SUPFAM" id="SSF46626">
    <property type="entry name" value="Cytochrome c"/>
    <property type="match status" value="1"/>
</dbReference>